<accession>A0A1H9VGG2</accession>
<protein>
    <submittedName>
        <fullName evidence="2">Uncharacterized protein</fullName>
    </submittedName>
</protein>
<dbReference type="EMBL" id="FOGI01000008">
    <property type="protein sequence ID" value="SES20866.1"/>
    <property type="molecule type" value="Genomic_DNA"/>
</dbReference>
<name>A0A1H9VGG2_9PSEU</name>
<evidence type="ECO:0000313" key="2">
    <source>
        <dbReference type="EMBL" id="SES20866.1"/>
    </source>
</evidence>
<organism evidence="2 3">
    <name type="scientific">Actinokineospora terrae</name>
    <dbReference type="NCBI Taxonomy" id="155974"/>
    <lineage>
        <taxon>Bacteria</taxon>
        <taxon>Bacillati</taxon>
        <taxon>Actinomycetota</taxon>
        <taxon>Actinomycetes</taxon>
        <taxon>Pseudonocardiales</taxon>
        <taxon>Pseudonocardiaceae</taxon>
        <taxon>Actinokineospora</taxon>
    </lineage>
</organism>
<dbReference type="AlphaFoldDB" id="A0A1H9VGG2"/>
<gene>
    <name evidence="2" type="ORF">SAMN04487818_108356</name>
</gene>
<keyword evidence="3" id="KW-1185">Reference proteome</keyword>
<evidence type="ECO:0000313" key="3">
    <source>
        <dbReference type="Proteomes" id="UP000199051"/>
    </source>
</evidence>
<dbReference type="RefSeq" id="WP_092780858.1">
    <property type="nucleotide sequence ID" value="NZ_FOGI01000008.1"/>
</dbReference>
<sequence>MYYDFFPDGLTESRIDALIAEMAGQAQPVRVPSPFADREMDLRRERRRSNRSSVQATRVLGAHLRSTPMTASSLGEVA</sequence>
<feature type="region of interest" description="Disordered" evidence="1">
    <location>
        <begin position="43"/>
        <end position="78"/>
    </location>
</feature>
<evidence type="ECO:0000256" key="1">
    <source>
        <dbReference type="SAM" id="MobiDB-lite"/>
    </source>
</evidence>
<proteinExistence type="predicted"/>
<dbReference type="STRING" id="155974.SAMN04487818_108356"/>
<dbReference type="Proteomes" id="UP000199051">
    <property type="component" value="Unassembled WGS sequence"/>
</dbReference>
<reference evidence="3" key="1">
    <citation type="submission" date="2016-10" db="EMBL/GenBank/DDBJ databases">
        <authorList>
            <person name="Varghese N."/>
            <person name="Submissions S."/>
        </authorList>
    </citation>
    <scope>NUCLEOTIDE SEQUENCE [LARGE SCALE GENOMIC DNA]</scope>
    <source>
        <strain evidence="3">DSM 44260</strain>
    </source>
</reference>
<feature type="compositionally biased region" description="Polar residues" evidence="1">
    <location>
        <begin position="67"/>
        <end position="78"/>
    </location>
</feature>